<keyword evidence="2" id="KW-1185">Reference proteome</keyword>
<evidence type="ECO:0000313" key="1">
    <source>
        <dbReference type="EMBL" id="MCW3785187.1"/>
    </source>
</evidence>
<comment type="caution">
    <text evidence="1">The sequence shown here is derived from an EMBL/GenBank/DDBJ whole genome shotgun (WGS) entry which is preliminary data.</text>
</comment>
<dbReference type="AlphaFoldDB" id="A0AAE3M1M1"/>
<evidence type="ECO:0000313" key="2">
    <source>
        <dbReference type="Proteomes" id="UP001209229"/>
    </source>
</evidence>
<accession>A0AAE3M1M1</accession>
<dbReference type="PROSITE" id="PS51257">
    <property type="entry name" value="PROKAR_LIPOPROTEIN"/>
    <property type="match status" value="1"/>
</dbReference>
<dbReference type="RefSeq" id="WP_301188758.1">
    <property type="nucleotide sequence ID" value="NZ_JAPDPJ010000001.1"/>
</dbReference>
<dbReference type="EMBL" id="JAPDPJ010000001">
    <property type="protein sequence ID" value="MCW3785187.1"/>
    <property type="molecule type" value="Genomic_DNA"/>
</dbReference>
<name>A0AAE3M1M1_9BACT</name>
<gene>
    <name evidence="1" type="ORF">OM075_01845</name>
</gene>
<sequence>MKVSISVLVMVIFMAISCTEDILEIPTITGSWMLESTNHVTTEIISFTDVMTYEIVSFPSQLENPIGSEVDTVYITGDYAYLGNQISFLSANFKGEEEAAIIYAEPTIYGATVSDLFVGMVNTVVGVYQFLEFIPTGLNFIFNPFTWSVDEITRKNLILNNNGKLCKYRRL</sequence>
<dbReference type="Proteomes" id="UP001209229">
    <property type="component" value="Unassembled WGS sequence"/>
</dbReference>
<organism evidence="1 2">
    <name type="scientific">Plebeiibacterium sediminum</name>
    <dbReference type="NCBI Taxonomy" id="2992112"/>
    <lineage>
        <taxon>Bacteria</taxon>
        <taxon>Pseudomonadati</taxon>
        <taxon>Bacteroidota</taxon>
        <taxon>Bacteroidia</taxon>
        <taxon>Marinilabiliales</taxon>
        <taxon>Marinilabiliaceae</taxon>
        <taxon>Plebeiibacterium</taxon>
    </lineage>
</organism>
<reference evidence="1" key="1">
    <citation type="submission" date="2022-10" db="EMBL/GenBank/DDBJ databases">
        <authorList>
            <person name="Yu W.X."/>
        </authorList>
    </citation>
    <scope>NUCLEOTIDE SEQUENCE</scope>
    <source>
        <strain evidence="1">AAT</strain>
    </source>
</reference>
<protein>
    <submittedName>
        <fullName evidence="1">Uncharacterized protein</fullName>
    </submittedName>
</protein>
<proteinExistence type="predicted"/>